<dbReference type="WBParaSite" id="nRc.2.0.1.t33420-RA">
    <property type="protein sequence ID" value="nRc.2.0.1.t33420-RA"/>
    <property type="gene ID" value="nRc.2.0.1.g33420"/>
</dbReference>
<dbReference type="AlphaFoldDB" id="A0A915K3R4"/>
<reference evidence="2" key="1">
    <citation type="submission" date="2022-11" db="UniProtKB">
        <authorList>
            <consortium name="WormBaseParasite"/>
        </authorList>
    </citation>
    <scope>IDENTIFICATION</scope>
</reference>
<evidence type="ECO:0000313" key="1">
    <source>
        <dbReference type="Proteomes" id="UP000887565"/>
    </source>
</evidence>
<proteinExistence type="predicted"/>
<protein>
    <submittedName>
        <fullName evidence="2">Uncharacterized protein</fullName>
    </submittedName>
</protein>
<accession>A0A915K3R4</accession>
<dbReference type="Proteomes" id="UP000887565">
    <property type="component" value="Unplaced"/>
</dbReference>
<evidence type="ECO:0000313" key="2">
    <source>
        <dbReference type="WBParaSite" id="nRc.2.0.1.t33420-RA"/>
    </source>
</evidence>
<keyword evidence="1" id="KW-1185">Reference proteome</keyword>
<sequence length="118" mass="13631">MINAVTTFKDKMQKRFEQNFFGAVTASKLQGLDDPNLANKLKNEFIDFYTRMVNYINKWFCVDNYPCSTDWLMLKLNIKYDEVQSLRKAMAAKRLACGTINFVKIVNMVSRLRGAEGA</sequence>
<organism evidence="1 2">
    <name type="scientific">Romanomermis culicivorax</name>
    <name type="common">Nematode worm</name>
    <dbReference type="NCBI Taxonomy" id="13658"/>
    <lineage>
        <taxon>Eukaryota</taxon>
        <taxon>Metazoa</taxon>
        <taxon>Ecdysozoa</taxon>
        <taxon>Nematoda</taxon>
        <taxon>Enoplea</taxon>
        <taxon>Dorylaimia</taxon>
        <taxon>Mermithida</taxon>
        <taxon>Mermithoidea</taxon>
        <taxon>Mermithidae</taxon>
        <taxon>Romanomermis</taxon>
    </lineage>
</organism>
<name>A0A915K3R4_ROMCU</name>